<dbReference type="PANTHER" id="PTHR21310">
    <property type="entry name" value="AMINOGLYCOSIDE PHOSPHOTRANSFERASE-RELATED-RELATED"/>
    <property type="match status" value="1"/>
</dbReference>
<gene>
    <name evidence="2" type="ORF">NQU55_25375</name>
</gene>
<evidence type="ECO:0000313" key="2">
    <source>
        <dbReference type="EMBL" id="MCQ8773071.1"/>
    </source>
</evidence>
<dbReference type="Pfam" id="PF01636">
    <property type="entry name" value="APH"/>
    <property type="match status" value="1"/>
</dbReference>
<dbReference type="InterPro" id="IPR011009">
    <property type="entry name" value="Kinase-like_dom_sf"/>
</dbReference>
<dbReference type="AlphaFoldDB" id="A0A9X2RR24"/>
<reference evidence="2" key="1">
    <citation type="submission" date="2022-06" db="EMBL/GenBank/DDBJ databases">
        <title>WGS of actinobacteria.</title>
        <authorList>
            <person name="Thawai C."/>
        </authorList>
    </citation>
    <scope>NUCLEOTIDE SEQUENCE</scope>
    <source>
        <strain evidence="2">AA8</strain>
    </source>
</reference>
<protein>
    <submittedName>
        <fullName evidence="2">Phosphotransferase</fullName>
    </submittedName>
</protein>
<feature type="domain" description="Aminoglycoside phosphotransferase" evidence="1">
    <location>
        <begin position="43"/>
        <end position="241"/>
    </location>
</feature>
<dbReference type="EMBL" id="JANIID010000027">
    <property type="protein sequence ID" value="MCQ8773071.1"/>
    <property type="molecule type" value="Genomic_DNA"/>
</dbReference>
<dbReference type="InterPro" id="IPR051678">
    <property type="entry name" value="AGP_Transferase"/>
</dbReference>
<dbReference type="SUPFAM" id="SSF56112">
    <property type="entry name" value="Protein kinase-like (PK-like)"/>
    <property type="match status" value="1"/>
</dbReference>
<keyword evidence="3" id="KW-1185">Reference proteome</keyword>
<dbReference type="Proteomes" id="UP001142374">
    <property type="component" value="Unassembled WGS sequence"/>
</dbReference>
<evidence type="ECO:0000259" key="1">
    <source>
        <dbReference type="Pfam" id="PF01636"/>
    </source>
</evidence>
<name>A0A9X2RR24_9ACTN</name>
<comment type="caution">
    <text evidence="2">The sequence shown here is derived from an EMBL/GenBank/DDBJ whole genome shotgun (WGS) entry which is preliminary data.</text>
</comment>
<dbReference type="InterPro" id="IPR002575">
    <property type="entry name" value="Aminoglycoside_PTrfase"/>
</dbReference>
<organism evidence="2 3">
    <name type="scientific">Streptomyces telluris</name>
    <dbReference type="NCBI Taxonomy" id="2720021"/>
    <lineage>
        <taxon>Bacteria</taxon>
        <taxon>Bacillati</taxon>
        <taxon>Actinomycetota</taxon>
        <taxon>Actinomycetes</taxon>
        <taxon>Kitasatosporales</taxon>
        <taxon>Streptomycetaceae</taxon>
        <taxon>Streptomyces</taxon>
    </lineage>
</organism>
<dbReference type="RefSeq" id="WP_256791202.1">
    <property type="nucleotide sequence ID" value="NZ_JAATER010000705.1"/>
</dbReference>
<accession>A0A9X2RR24</accession>
<proteinExistence type="predicted"/>
<evidence type="ECO:0000313" key="3">
    <source>
        <dbReference type="Proteomes" id="UP001142374"/>
    </source>
</evidence>
<sequence>MTTTPARPGHAAYAACRALGLDTRGLASLRNHATAVFLLPAENAVIRVSPSDKANDVRTTVALTRWLTGQGFLATEPLFQPVQLDAYTISFWKHYPQDERAQPPAEHLGALLRQLHDLTPPPIELPAYHPLASLRQTVASSASLQQGIRTWLTETINTLLHAYQGLDSPLGPGLVHGDAYPGNTLWDGASTVGLGDWDEAAIGPRELDLANTLQGVRFGRTEQAISAFTRAYGYDPRTWDGLPVLIAIRDLHTLGAFIRRADAGDTQAARQLQHRLGTLRTNDQSARWDTF</sequence>
<dbReference type="Gene3D" id="3.90.1200.10">
    <property type="match status" value="1"/>
</dbReference>